<protein>
    <recommendedName>
        <fullName evidence="3">Rhodopsin domain-containing protein</fullName>
    </recommendedName>
</protein>
<dbReference type="AlphaFoldDB" id="A0A9P4N446"/>
<feature type="domain" description="Rhodopsin" evidence="3">
    <location>
        <begin position="45"/>
        <end position="276"/>
    </location>
</feature>
<comment type="caution">
    <text evidence="4">The sequence shown here is derived from an EMBL/GenBank/DDBJ whole genome shotgun (WGS) entry which is preliminary data.</text>
</comment>
<keyword evidence="2" id="KW-0472">Membrane</keyword>
<evidence type="ECO:0000313" key="5">
    <source>
        <dbReference type="Proteomes" id="UP000800093"/>
    </source>
</evidence>
<keyword evidence="2" id="KW-1133">Transmembrane helix</keyword>
<name>A0A9P4N446_9PLEO</name>
<feature type="transmembrane region" description="Helical" evidence="2">
    <location>
        <begin position="177"/>
        <end position="203"/>
    </location>
</feature>
<evidence type="ECO:0000256" key="2">
    <source>
        <dbReference type="SAM" id="Phobius"/>
    </source>
</evidence>
<reference evidence="5" key="1">
    <citation type="journal article" date="2020" name="Stud. Mycol.">
        <title>101 Dothideomycetes genomes: A test case for predicting lifestyles and emergence of pathogens.</title>
        <authorList>
            <person name="Haridas S."/>
            <person name="Albert R."/>
            <person name="Binder M."/>
            <person name="Bloem J."/>
            <person name="LaButti K."/>
            <person name="Salamov A."/>
            <person name="Andreopoulos B."/>
            <person name="Baker S."/>
            <person name="Barry K."/>
            <person name="Bills G."/>
            <person name="Bluhm B."/>
            <person name="Cannon C."/>
            <person name="Castanera R."/>
            <person name="Culley D."/>
            <person name="Daum C."/>
            <person name="Ezra D."/>
            <person name="Gonzalez J."/>
            <person name="Henrissat B."/>
            <person name="Kuo A."/>
            <person name="Liang C."/>
            <person name="Lipzen A."/>
            <person name="Lutzoni F."/>
            <person name="Magnuson J."/>
            <person name="Mondo S."/>
            <person name="Nolan M."/>
            <person name="Ohm R."/>
            <person name="Pangilinan J."/>
            <person name="Park H.-J."/>
            <person name="Ramirez L."/>
            <person name="Alfaro M."/>
            <person name="Sun H."/>
            <person name="Tritt A."/>
            <person name="Yoshinaga Y."/>
            <person name="Zwiers L.-H."/>
            <person name="Turgeon B."/>
            <person name="Goodwin S."/>
            <person name="Spatafora J."/>
            <person name="Crous P."/>
            <person name="Grigoriev I."/>
        </authorList>
    </citation>
    <scope>NUCLEOTIDE SEQUENCE [LARGE SCALE GENOMIC DNA]</scope>
    <source>
        <strain evidence="5">CBS 304.66</strain>
    </source>
</reference>
<evidence type="ECO:0000259" key="3">
    <source>
        <dbReference type="Pfam" id="PF20684"/>
    </source>
</evidence>
<sequence>MARANALPPGVAPPAASISPLDHSGWIVIANGLGMCLSLVAVGVRIIMRQLLLPSKRDDIAIWIATAVGIIQAGLVFYEVNLGFGKTIDQIPEDNVEKVQKVAYTADPLYLATIYIAKVSMIFLLVRITPDEKQRLLLMFGIGACTTFATISIILVLTRCNISEPWIQYEKKCGSLFARWQAIAAFDIATEIVLFAIPMSFLVGLQMRYKQKFKVVLAFSLRLPIIAFAILRLRELDNYISSTDPTLVGALAAVWTQVSMQYSLVATTLPCMTPFLTTVNTAFGAMELETMNEATIKTTNANSSGKKSQLETVTEQRSENGDEPVCLNADSADVISPVTKRRSTNLRDRSSGQI</sequence>
<dbReference type="Proteomes" id="UP000800093">
    <property type="component" value="Unassembled WGS sequence"/>
</dbReference>
<feature type="transmembrane region" description="Helical" evidence="2">
    <location>
        <begin position="136"/>
        <end position="157"/>
    </location>
</feature>
<dbReference type="InterPro" id="IPR049326">
    <property type="entry name" value="Rhodopsin_dom_fungi"/>
</dbReference>
<feature type="region of interest" description="Disordered" evidence="1">
    <location>
        <begin position="298"/>
        <end position="331"/>
    </location>
</feature>
<gene>
    <name evidence="4" type="ORF">CC78DRAFT_463964</name>
</gene>
<keyword evidence="2" id="KW-0812">Transmembrane</keyword>
<feature type="transmembrane region" description="Helical" evidence="2">
    <location>
        <begin position="26"/>
        <end position="48"/>
    </location>
</feature>
<feature type="transmembrane region" description="Helical" evidence="2">
    <location>
        <begin position="60"/>
        <end position="78"/>
    </location>
</feature>
<feature type="transmembrane region" description="Helical" evidence="2">
    <location>
        <begin position="109"/>
        <end position="129"/>
    </location>
</feature>
<keyword evidence="5" id="KW-1185">Reference proteome</keyword>
<feature type="compositionally biased region" description="Polar residues" evidence="1">
    <location>
        <begin position="298"/>
        <end position="313"/>
    </location>
</feature>
<dbReference type="PANTHER" id="PTHR39614:SF2">
    <property type="entry name" value="INTEGRAL MEMBRANE PROTEIN"/>
    <property type="match status" value="1"/>
</dbReference>
<evidence type="ECO:0000256" key="1">
    <source>
        <dbReference type="SAM" id="MobiDB-lite"/>
    </source>
</evidence>
<organism evidence="4 5">
    <name type="scientific">Lojkania enalia</name>
    <dbReference type="NCBI Taxonomy" id="147567"/>
    <lineage>
        <taxon>Eukaryota</taxon>
        <taxon>Fungi</taxon>
        <taxon>Dikarya</taxon>
        <taxon>Ascomycota</taxon>
        <taxon>Pezizomycotina</taxon>
        <taxon>Dothideomycetes</taxon>
        <taxon>Pleosporomycetidae</taxon>
        <taxon>Pleosporales</taxon>
        <taxon>Pleosporales incertae sedis</taxon>
        <taxon>Lojkania</taxon>
    </lineage>
</organism>
<dbReference type="EMBL" id="ML986617">
    <property type="protein sequence ID" value="KAF2264313.1"/>
    <property type="molecule type" value="Genomic_DNA"/>
</dbReference>
<dbReference type="OrthoDB" id="3918601at2759"/>
<evidence type="ECO:0000313" key="4">
    <source>
        <dbReference type="EMBL" id="KAF2264313.1"/>
    </source>
</evidence>
<dbReference type="Pfam" id="PF20684">
    <property type="entry name" value="Fung_rhodopsin"/>
    <property type="match status" value="1"/>
</dbReference>
<accession>A0A9P4N446</accession>
<dbReference type="PANTHER" id="PTHR39614">
    <property type="entry name" value="INTEGRAL MEMBRANE PROTEIN"/>
    <property type="match status" value="1"/>
</dbReference>
<proteinExistence type="predicted"/>